<dbReference type="OMA" id="HEGERNH"/>
<evidence type="ECO:0000313" key="3">
    <source>
        <dbReference type="Proteomes" id="UP000193240"/>
    </source>
</evidence>
<dbReference type="PANTHER" id="PTHR24148">
    <property type="entry name" value="ANKYRIN REPEAT DOMAIN-CONTAINING PROTEIN 39 HOMOLOG-RELATED"/>
    <property type="match status" value="1"/>
</dbReference>
<dbReference type="Pfam" id="PF06985">
    <property type="entry name" value="HET"/>
    <property type="match status" value="1"/>
</dbReference>
<protein>
    <recommendedName>
        <fullName evidence="1">Heterokaryon incompatibility domain-containing protein</fullName>
    </recommendedName>
</protein>
<dbReference type="AlphaFoldDB" id="A0A1Y2LY54"/>
<dbReference type="InterPro" id="IPR010730">
    <property type="entry name" value="HET"/>
</dbReference>
<proteinExistence type="predicted"/>
<gene>
    <name evidence="2" type="ORF">B5807_06822</name>
</gene>
<name>A0A1Y2LY54_EPING</name>
<dbReference type="InterPro" id="IPR052895">
    <property type="entry name" value="HetReg/Transcr_Mod"/>
</dbReference>
<sequence length="285" mass="33590">MTFWRPVSDAFRRSPALPYLNPVKRIRRRHEDTTGKGMAKKNTVEEDTIAEDVVEEDIVEESIPPYEYEQLDLTKQQIRLITLHSAARPSETISCAIQTFDTEADLHYVALSYTWGPDHPKQTILVNGQQLLIRQNLYDFLRRYRNYPKNVHKLWIDQICISQAHEGERNHQIRLMSHIYSRSLSTIIWLGEDSREAAQQYREYRHVGDVYTLCRNIYFTRLWVVQEILLSPHKRVLCGDTWLDLDDLFRTVHTNKSRSVLDLQLIESRYTSTAHKRGHETLLIA</sequence>
<dbReference type="EMBL" id="KZ107845">
    <property type="protein sequence ID" value="OSS48866.1"/>
    <property type="molecule type" value="Genomic_DNA"/>
</dbReference>
<organism evidence="2 3">
    <name type="scientific">Epicoccum nigrum</name>
    <name type="common">Soil fungus</name>
    <name type="synonym">Epicoccum purpurascens</name>
    <dbReference type="NCBI Taxonomy" id="105696"/>
    <lineage>
        <taxon>Eukaryota</taxon>
        <taxon>Fungi</taxon>
        <taxon>Dikarya</taxon>
        <taxon>Ascomycota</taxon>
        <taxon>Pezizomycotina</taxon>
        <taxon>Dothideomycetes</taxon>
        <taxon>Pleosporomycetidae</taxon>
        <taxon>Pleosporales</taxon>
        <taxon>Pleosporineae</taxon>
        <taxon>Didymellaceae</taxon>
        <taxon>Epicoccum</taxon>
    </lineage>
</organism>
<dbReference type="STRING" id="105696.A0A1Y2LY54"/>
<evidence type="ECO:0000313" key="2">
    <source>
        <dbReference type="EMBL" id="OSS48866.1"/>
    </source>
</evidence>
<evidence type="ECO:0000259" key="1">
    <source>
        <dbReference type="Pfam" id="PF06985"/>
    </source>
</evidence>
<accession>A0A1Y2LY54</accession>
<keyword evidence="3" id="KW-1185">Reference proteome</keyword>
<reference evidence="2 3" key="1">
    <citation type="journal article" date="2017" name="Genome Announc.">
        <title>Genome sequence of the saprophytic ascomycete Epicoccum nigrum ICMP 19927 strain isolated from New Zealand.</title>
        <authorList>
            <person name="Fokin M."/>
            <person name="Fleetwood D."/>
            <person name="Weir B.S."/>
            <person name="Villas-Boas S.G."/>
        </authorList>
    </citation>
    <scope>NUCLEOTIDE SEQUENCE [LARGE SCALE GENOMIC DNA]</scope>
    <source>
        <strain evidence="2 3">ICMP 19927</strain>
    </source>
</reference>
<dbReference type="Proteomes" id="UP000193240">
    <property type="component" value="Unassembled WGS sequence"/>
</dbReference>
<feature type="domain" description="Heterokaryon incompatibility" evidence="1">
    <location>
        <begin position="108"/>
        <end position="203"/>
    </location>
</feature>
<dbReference type="InParanoid" id="A0A1Y2LY54"/>
<dbReference type="PANTHER" id="PTHR24148:SF73">
    <property type="entry name" value="HET DOMAIN PROTEIN (AFU_ORTHOLOGUE AFUA_8G01020)"/>
    <property type="match status" value="1"/>
</dbReference>